<sequence length="1265" mass="141571">MQSLRKLVRKPRVDDWSPLAKFYYADEALNAVANELDSFDGRRDPERCNQLVTKLRQAQDRLLHIISEMMVIVFPREADRACRDYRVKFPDEIVHDNLPGQLWFGAECLTAGSNIIDHEAESEAIRPMARALTKHLDSLRDLLKDQSLRDPTQYSDKIKSSLKLFDHLFAEFELNYVSAMVPVKSVKEYDCQLDVAVLFSETLERALRLGYITQEAIDDCDPNVMITVPRLAIICGLLYFPDGALNVDGPPDNLSDMFRPFHNLLTKIRDLLKVLDSEELSAVELALCSGDAAHVDGPIMSASTFTMSDFRQKSALRSRMNGTSASHQTTTYCGSEDSDEGDSADSPSPSRLAEDACVAVNQILSPTDSSSSLCDMQQCKPPTRNETTVERPPDPANLRARFRSSADLVHRLFVCIAGVADQLQTNYPSDVRKVLKMVLQPNEVVPVYEVPGQTAAQPVNEEETGVEVQEALPLPSFVGVRWVPDSDCEQCTACATAFTLVRRRHHCRNCGRIFCSRCSANSLPLPELGYDRKLINFALADQERTVGFTSPAPLATVLENLPLVYNTEARSLHRAASGSDEPSGAASAKPFKRGHIRRSSYESAQIQLNHRVANYSQSLVAKANSLNRTGMFDSGPLKDDRECSASAASIETGPTIDSAIGESISSKRSSLDRKSQTSFVDWASDVESHCSPKFADDDGLPEEGEGSCEGERPQRCSIPKKKLPLPSISLPRGLFSRSKQAALNEHSTYSSTSWRFFADKRPMKDPNVVSTMGLILETRPSNLPAKSEEEEAKHRAQYLELIEQARKKEAREAKERKRAAELQRRLEDQAAAACHQWSENILPKWEEMRNTKRCRELWWQGIPSKVRGRVWSLVIGNELNLTEELYNICCLRALERISAAKNGEASEGDDSPLTMHRASLPGIVEDSSLNQSVNRESTVELIHLDVSRTFPTLGIFQKGGPYYDLLLKLLGAYVCYRPDVGYVQSMSFVAAVLLLQMDPYDAFIAFANLLNRPLQLAFFRLRQPEMTEYFIAYDQYFDQELHKLHVHFDQLDVRPDLYLIEWVYTLYAKSLPLDVTCRVWDMFLRDGEEFLFKTALGILRLYERQLLEMDFEEVVQFLTHLPETMTSTELFRNIEPFMRSYASTAETTKCKRRFLQILADVNERINPGSSLGSSDRLSGSASSKGLGDGASQSQLSQLSTNMQNLKMSKSLSGFLGDLLKPPLPAHVVSESPSMRRSPTCPLSNITAATTPSSTQCTTTSSSSSR</sequence>
<dbReference type="GO" id="GO:0008270">
    <property type="term" value="F:zinc ion binding"/>
    <property type="evidence" value="ECO:0007669"/>
    <property type="project" value="UniProtKB-KW"/>
</dbReference>
<feature type="domain" description="FYVE-type" evidence="8">
    <location>
        <begin position="485"/>
        <end position="534"/>
    </location>
</feature>
<feature type="domain" description="Rab-GAP TBC" evidence="7">
    <location>
        <begin position="861"/>
        <end position="1087"/>
    </location>
</feature>
<evidence type="ECO:0000259" key="7">
    <source>
        <dbReference type="PROSITE" id="PS50086"/>
    </source>
</evidence>
<dbReference type="InterPro" id="IPR000306">
    <property type="entry name" value="Znf_FYVE"/>
</dbReference>
<evidence type="ECO:0000256" key="3">
    <source>
        <dbReference type="ARBA" id="ARBA00022833"/>
    </source>
</evidence>
<dbReference type="GO" id="GO:0016192">
    <property type="term" value="P:vesicle-mediated transport"/>
    <property type="evidence" value="ECO:0007669"/>
    <property type="project" value="UniProtKB-ARBA"/>
</dbReference>
<evidence type="ECO:0000313" key="9">
    <source>
        <dbReference type="EMBL" id="ADY40669.1"/>
    </source>
</evidence>
<dbReference type="GO" id="GO:0019899">
    <property type="term" value="F:enzyme binding"/>
    <property type="evidence" value="ECO:0007669"/>
    <property type="project" value="UniProtKB-ARBA"/>
</dbReference>
<accession>F1KS15</accession>
<keyword evidence="2 4" id="KW-0863">Zinc-finger</keyword>
<dbReference type="FunFam" id="1.10.8.270:FF:000008">
    <property type="entry name" value="Putative TBC1 domain family member 14"/>
    <property type="match status" value="1"/>
</dbReference>
<dbReference type="AlphaFoldDB" id="F1KS15"/>
<keyword evidence="3" id="KW-0862">Zinc</keyword>
<dbReference type="SMART" id="SM00164">
    <property type="entry name" value="TBC"/>
    <property type="match status" value="1"/>
</dbReference>
<evidence type="ECO:0000259" key="8">
    <source>
        <dbReference type="PROSITE" id="PS50178"/>
    </source>
</evidence>
<evidence type="ECO:0000256" key="2">
    <source>
        <dbReference type="ARBA" id="ARBA00022771"/>
    </source>
</evidence>
<feature type="region of interest" description="Disordered" evidence="6">
    <location>
        <begin position="368"/>
        <end position="396"/>
    </location>
</feature>
<feature type="region of interest" description="Disordered" evidence="6">
    <location>
        <begin position="1169"/>
        <end position="1196"/>
    </location>
</feature>
<dbReference type="SUPFAM" id="SSF57903">
    <property type="entry name" value="FYVE/PHD zinc finger"/>
    <property type="match status" value="1"/>
</dbReference>
<evidence type="ECO:0000256" key="6">
    <source>
        <dbReference type="SAM" id="MobiDB-lite"/>
    </source>
</evidence>
<dbReference type="PROSITE" id="PS50086">
    <property type="entry name" value="TBC_RABGAP"/>
    <property type="match status" value="1"/>
</dbReference>
<name>F1KS15_ASCSU</name>
<dbReference type="EMBL" id="JI164931">
    <property type="protein sequence ID" value="ADY40669.1"/>
    <property type="molecule type" value="mRNA"/>
</dbReference>
<feature type="coiled-coil region" evidence="5">
    <location>
        <begin position="803"/>
        <end position="832"/>
    </location>
</feature>
<dbReference type="Gene3D" id="1.10.8.270">
    <property type="entry name" value="putative rabgap domain of human tbc1 domain family member 14 like domains"/>
    <property type="match status" value="1"/>
</dbReference>
<evidence type="ECO:0000256" key="1">
    <source>
        <dbReference type="ARBA" id="ARBA00022723"/>
    </source>
</evidence>
<dbReference type="FunFam" id="1.10.472.80:FF:000006">
    <property type="entry name" value="TBC1 domain family member 14"/>
    <property type="match status" value="1"/>
</dbReference>
<dbReference type="InterPro" id="IPR017455">
    <property type="entry name" value="Znf_FYVE-rel"/>
</dbReference>
<dbReference type="InterPro" id="IPR013083">
    <property type="entry name" value="Znf_RING/FYVE/PHD"/>
</dbReference>
<dbReference type="InterPro" id="IPR035969">
    <property type="entry name" value="Rab-GAP_TBC_sf"/>
</dbReference>
<reference evidence="9" key="1">
    <citation type="journal article" date="2011" name="Genome Res.">
        <title>Deep small RNA sequencing from the nematode Ascaris reveals conservation, functional diversification, and novel developmental profiles.</title>
        <authorList>
            <person name="Wang J."/>
            <person name="Czech B."/>
            <person name="Crunk A."/>
            <person name="Wallace A."/>
            <person name="Mitreva M."/>
            <person name="Hannon G.J."/>
            <person name="Davis R.E."/>
        </authorList>
    </citation>
    <scope>NUCLEOTIDE SEQUENCE</scope>
</reference>
<dbReference type="Pfam" id="PF01363">
    <property type="entry name" value="FYVE"/>
    <property type="match status" value="1"/>
</dbReference>
<feature type="compositionally biased region" description="Low complexity" evidence="6">
    <location>
        <begin position="1246"/>
        <end position="1265"/>
    </location>
</feature>
<evidence type="ECO:0000256" key="4">
    <source>
        <dbReference type="PROSITE-ProRule" id="PRU00091"/>
    </source>
</evidence>
<dbReference type="Pfam" id="PF00566">
    <property type="entry name" value="RabGAP-TBC"/>
    <property type="match status" value="1"/>
</dbReference>
<feature type="compositionally biased region" description="Acidic residues" evidence="6">
    <location>
        <begin position="697"/>
        <end position="708"/>
    </location>
</feature>
<dbReference type="SUPFAM" id="SSF47923">
    <property type="entry name" value="Ypt/Rab-GAP domain of gyp1p"/>
    <property type="match status" value="2"/>
</dbReference>
<evidence type="ECO:0000256" key="5">
    <source>
        <dbReference type="SAM" id="Coils"/>
    </source>
</evidence>
<dbReference type="InterPro" id="IPR011011">
    <property type="entry name" value="Znf_FYVE_PHD"/>
</dbReference>
<protein>
    <submittedName>
        <fullName evidence="9">Lateral signaling target protein 2</fullName>
    </submittedName>
</protein>
<dbReference type="GO" id="GO:0005773">
    <property type="term" value="C:vacuole"/>
    <property type="evidence" value="ECO:0007669"/>
    <property type="project" value="UniProtKB-ARBA"/>
</dbReference>
<dbReference type="Gene3D" id="1.10.472.80">
    <property type="entry name" value="Ypt/Rab-GAP domain of gyp1p, domain 3"/>
    <property type="match status" value="1"/>
</dbReference>
<feature type="region of interest" description="Disordered" evidence="6">
    <location>
        <begin position="574"/>
        <end position="596"/>
    </location>
</feature>
<dbReference type="PANTHER" id="PTHR46465:SF2">
    <property type="entry name" value="LATERAL SIGNALING TARGET PROTEIN 2 HOMOLOG"/>
    <property type="match status" value="1"/>
</dbReference>
<feature type="region of interest" description="Disordered" evidence="6">
    <location>
        <begin position="1226"/>
        <end position="1265"/>
    </location>
</feature>
<proteinExistence type="evidence at transcript level"/>
<dbReference type="PANTHER" id="PTHR46465">
    <property type="entry name" value="LATERAL SIGNALING TARGET PROTEIN 2 HOMOLOG"/>
    <property type="match status" value="1"/>
</dbReference>
<feature type="region of interest" description="Disordered" evidence="6">
    <location>
        <begin position="316"/>
        <end position="351"/>
    </location>
</feature>
<dbReference type="SMART" id="SM00064">
    <property type="entry name" value="FYVE"/>
    <property type="match status" value="1"/>
</dbReference>
<dbReference type="InterPro" id="IPR000195">
    <property type="entry name" value="Rab-GAP-TBC_dom"/>
</dbReference>
<organism evidence="9">
    <name type="scientific">Ascaris suum</name>
    <name type="common">Pig roundworm</name>
    <name type="synonym">Ascaris lumbricoides</name>
    <dbReference type="NCBI Taxonomy" id="6253"/>
    <lineage>
        <taxon>Eukaryota</taxon>
        <taxon>Metazoa</taxon>
        <taxon>Ecdysozoa</taxon>
        <taxon>Nematoda</taxon>
        <taxon>Chromadorea</taxon>
        <taxon>Rhabditida</taxon>
        <taxon>Spirurina</taxon>
        <taxon>Ascaridomorpha</taxon>
        <taxon>Ascaridoidea</taxon>
        <taxon>Ascarididae</taxon>
        <taxon>Ascaris</taxon>
    </lineage>
</organism>
<dbReference type="Gene3D" id="3.30.40.10">
    <property type="entry name" value="Zinc/RING finger domain, C3HC4 (zinc finger)"/>
    <property type="match status" value="1"/>
</dbReference>
<dbReference type="Gene3D" id="1.10.10.750">
    <property type="entry name" value="Ypt/Rab-GAP domain of gyp1p, domain 1"/>
    <property type="match status" value="1"/>
</dbReference>
<feature type="compositionally biased region" description="Low complexity" evidence="6">
    <location>
        <begin position="1169"/>
        <end position="1185"/>
    </location>
</feature>
<feature type="compositionally biased region" description="Polar residues" evidence="6">
    <location>
        <begin position="320"/>
        <end position="333"/>
    </location>
</feature>
<feature type="compositionally biased region" description="Polar residues" evidence="6">
    <location>
        <begin position="1230"/>
        <end position="1245"/>
    </location>
</feature>
<dbReference type="GO" id="GO:0031901">
    <property type="term" value="C:early endosome membrane"/>
    <property type="evidence" value="ECO:0007669"/>
    <property type="project" value="TreeGrafter"/>
</dbReference>
<feature type="region of interest" description="Disordered" evidence="6">
    <location>
        <begin position="692"/>
        <end position="723"/>
    </location>
</feature>
<keyword evidence="5" id="KW-0175">Coiled coil</keyword>
<dbReference type="InterPro" id="IPR051118">
    <property type="entry name" value="LST-2"/>
</dbReference>
<dbReference type="FunFam" id="1.10.10.750:FF:000005">
    <property type="entry name" value="TBC1 domain family member 14"/>
    <property type="match status" value="1"/>
</dbReference>
<keyword evidence="1" id="KW-0479">Metal-binding</keyword>
<dbReference type="PROSITE" id="PS50178">
    <property type="entry name" value="ZF_FYVE"/>
    <property type="match status" value="1"/>
</dbReference>